<dbReference type="Proteomes" id="UP000183120">
    <property type="component" value="Unassembled WGS sequence"/>
</dbReference>
<evidence type="ECO:0000256" key="2">
    <source>
        <dbReference type="PIRSR" id="PIRSR000460-1"/>
    </source>
</evidence>
<dbReference type="EMBL" id="MNUY01000074">
    <property type="protein sequence ID" value="OIO12956.1"/>
    <property type="molecule type" value="Genomic_DNA"/>
</dbReference>
<dbReference type="InterPro" id="IPR011834">
    <property type="entry name" value="Agluc_phsphrylas"/>
</dbReference>
<sequence length="605" mass="69543">MKNNMNIALVEKIPACHPQNYEIFLKFADFLKRPVIKEKITPQHPWVCFSNEFGVSDLPAAGGLGYLAGDWVHLSARLGIPFMGVGLYYKTRWRQDLDRNFYQIEHIHHSPHPSHFQFTKLKTDKKHYLIYTYRSHPFATPIEIFTKDIKGNLLIMLYEPGIRGLYEGEKEDEHRLYQSAVLGFAGIHALVSLGITPSILHLNESSTVIAALALLDYYCNQGSSLEQALKMVREITVFTNHTLSPVAEPFWRLDQIKNYIGTNLRCPDVKAWLCDFISKQKTGVCFFDLAFLLAGRVNAVSKIHALKAGQAFGRNFYSITNAVSFRWIYPDILDKYKRKNILHPLFGTLESGYKNKIRTLNLQTMLSIRKKAKRSLRKILKKEWFNQYGQNVIIPPGARIAVWARRFDDYKRPFLVFTDTDRLGQILEKYNIYFLMSGRAHPRDKIMKKKMAEILTKINENPVLKKRVFFVKNYGWRLAKPLVTGADIWINTPRVGMEACGTSWEKAVLNWVLLSSTPDGGAADIFLDGRYKIDNPPFFLIEGENDDSLAAQSLYKNMERMGEVLDDKKAWYKAVLRQLETFLPIANGPGMMSEYLKLGTNNFGQ</sequence>
<evidence type="ECO:0008006" key="5">
    <source>
        <dbReference type="Google" id="ProtNLM"/>
    </source>
</evidence>
<name>A0A1J4TLD5_9BACT</name>
<evidence type="ECO:0000256" key="1">
    <source>
        <dbReference type="ARBA" id="ARBA00006047"/>
    </source>
</evidence>
<accession>A0A1J4TLD5</accession>
<dbReference type="GO" id="GO:0005975">
    <property type="term" value="P:carbohydrate metabolic process"/>
    <property type="evidence" value="ECO:0007669"/>
    <property type="project" value="InterPro"/>
</dbReference>
<dbReference type="NCBIfam" id="TIGR02094">
    <property type="entry name" value="more_P_ylases"/>
    <property type="match status" value="1"/>
</dbReference>
<dbReference type="GO" id="GO:0030170">
    <property type="term" value="F:pyridoxal phosphate binding"/>
    <property type="evidence" value="ECO:0007669"/>
    <property type="project" value="InterPro"/>
</dbReference>
<dbReference type="PIRSF" id="PIRSF000460">
    <property type="entry name" value="Pprylas_GlgP"/>
    <property type="match status" value="1"/>
</dbReference>
<dbReference type="SUPFAM" id="SSF53756">
    <property type="entry name" value="UDP-Glycosyltransferase/glycogen phosphorylase"/>
    <property type="match status" value="1"/>
</dbReference>
<reference evidence="3 4" key="1">
    <citation type="journal article" date="2016" name="Environ. Microbiol.">
        <title>Genomic resolution of a cold subsurface aquifer community provides metabolic insights for novel microbes adapted to high CO concentrations.</title>
        <authorList>
            <person name="Probst A.J."/>
            <person name="Castelle C.J."/>
            <person name="Singh A."/>
            <person name="Brown C.T."/>
            <person name="Anantharaman K."/>
            <person name="Sharon I."/>
            <person name="Hug L.A."/>
            <person name="Burstein D."/>
            <person name="Emerson J.B."/>
            <person name="Thomas B.C."/>
            <person name="Banfield J.F."/>
        </authorList>
    </citation>
    <scope>NUCLEOTIDE SEQUENCE [LARGE SCALE GENOMIC DNA]</scope>
    <source>
        <strain evidence="3">CG1_02_37_22</strain>
    </source>
</reference>
<dbReference type="PANTHER" id="PTHR42655:SF1">
    <property type="entry name" value="GLYCOGEN PHOSPHORYLASE"/>
    <property type="match status" value="1"/>
</dbReference>
<dbReference type="AlphaFoldDB" id="A0A1J4TLD5"/>
<gene>
    <name evidence="3" type="ORF">AUJ73_04675</name>
</gene>
<evidence type="ECO:0000313" key="4">
    <source>
        <dbReference type="Proteomes" id="UP000183120"/>
    </source>
</evidence>
<keyword evidence="2" id="KW-0663">Pyridoxal phosphate</keyword>
<dbReference type="Pfam" id="PF00343">
    <property type="entry name" value="Phosphorylase"/>
    <property type="match status" value="1"/>
</dbReference>
<dbReference type="GO" id="GO:0008184">
    <property type="term" value="F:glycogen phosphorylase activity"/>
    <property type="evidence" value="ECO:0007669"/>
    <property type="project" value="InterPro"/>
</dbReference>
<proteinExistence type="inferred from homology"/>
<protein>
    <recommendedName>
        <fullName evidence="5">Alpha-glucan phosphorylase</fullName>
    </recommendedName>
</protein>
<comment type="caution">
    <text evidence="3">The sequence shown here is derived from an EMBL/GenBank/DDBJ whole genome shotgun (WGS) entry which is preliminary data.</text>
</comment>
<organism evidence="3 4">
    <name type="scientific">Candidatus Gottesmanbacteria bacterium CG1_02_37_22</name>
    <dbReference type="NCBI Taxonomy" id="1805209"/>
    <lineage>
        <taxon>Bacteria</taxon>
        <taxon>Candidatus Gottesmaniibacteriota</taxon>
    </lineage>
</organism>
<comment type="similarity">
    <text evidence="1">Belongs to the glycogen phosphorylase family.</text>
</comment>
<dbReference type="PANTHER" id="PTHR42655">
    <property type="entry name" value="GLYCOGEN PHOSPHORYLASE"/>
    <property type="match status" value="1"/>
</dbReference>
<feature type="modified residue" description="N6-(pyridoxal phosphate)lysine" evidence="2">
    <location>
        <position position="506"/>
    </location>
</feature>
<evidence type="ECO:0000313" key="3">
    <source>
        <dbReference type="EMBL" id="OIO12956.1"/>
    </source>
</evidence>
<dbReference type="STRING" id="1805209.AUJ73_04675"/>
<dbReference type="InterPro" id="IPR052182">
    <property type="entry name" value="Glycogen/Maltodextrin_Phosph"/>
</dbReference>
<dbReference type="InterPro" id="IPR000811">
    <property type="entry name" value="Glyco_trans_35"/>
</dbReference>
<dbReference type="Gene3D" id="3.40.50.2000">
    <property type="entry name" value="Glycogen Phosphorylase B"/>
    <property type="match status" value="3"/>
</dbReference>